<keyword evidence="5" id="KW-0408">Iron</keyword>
<evidence type="ECO:0000256" key="5">
    <source>
        <dbReference type="ARBA" id="ARBA00023004"/>
    </source>
</evidence>
<dbReference type="Gene3D" id="3.20.20.70">
    <property type="entry name" value="Aldolase class I"/>
    <property type="match status" value="1"/>
</dbReference>
<keyword evidence="6" id="KW-0411">Iron-sulfur</keyword>
<organism evidence="8 9">
    <name type="scientific">Candidatus Thermofonsia Clade 1 bacterium</name>
    <dbReference type="NCBI Taxonomy" id="2364210"/>
    <lineage>
        <taxon>Bacteria</taxon>
        <taxon>Bacillati</taxon>
        <taxon>Chloroflexota</taxon>
        <taxon>Candidatus Thermofontia</taxon>
        <taxon>Candidatus Thermofonsia Clade 1</taxon>
    </lineage>
</organism>
<keyword evidence="8" id="KW-0489">Methyltransferase</keyword>
<gene>
    <name evidence="8" type="ORF">CUN49_15510</name>
</gene>
<proteinExistence type="predicted"/>
<evidence type="ECO:0000259" key="7">
    <source>
        <dbReference type="PROSITE" id="PS51918"/>
    </source>
</evidence>
<sequence>HLSSGEIVEQALHFARLLESQGDRLSNVVLMGMGEPLHNYDNTLQAIRRLNDPNGLNIGQRHITLSTVGLVPEIRRFAEEGLQVGLAISLHAATDAERSALLPINRRYPIGEVIEAARYYVAKTGRRVTFEWALIRGENDTIAQAEQLGKLLRGLLCHVNLIPLNPTDGYGGAPSDPERVAAFRAVLTRYGISSTVRVRRGIEIQAGCGQLKTEVLRRARQRTTR</sequence>
<keyword evidence="8" id="KW-0808">Transferase</keyword>
<evidence type="ECO:0000256" key="6">
    <source>
        <dbReference type="ARBA" id="ARBA00023014"/>
    </source>
</evidence>
<dbReference type="GO" id="GO:0030488">
    <property type="term" value="P:tRNA methylation"/>
    <property type="evidence" value="ECO:0007669"/>
    <property type="project" value="TreeGrafter"/>
</dbReference>
<name>A0A2M8PA87_9CHLR</name>
<keyword evidence="2" id="KW-0004">4Fe-4S</keyword>
<dbReference type="GO" id="GO:0070475">
    <property type="term" value="P:rRNA base methylation"/>
    <property type="evidence" value="ECO:0007669"/>
    <property type="project" value="TreeGrafter"/>
</dbReference>
<dbReference type="SUPFAM" id="SSF102114">
    <property type="entry name" value="Radical SAM enzymes"/>
    <property type="match status" value="1"/>
</dbReference>
<reference evidence="8 9" key="1">
    <citation type="submission" date="2017-11" db="EMBL/GenBank/DDBJ databases">
        <title>Evolution of Phototrophy in the Chloroflexi Phylum Driven by Horizontal Gene Transfer.</title>
        <authorList>
            <person name="Ward L.M."/>
            <person name="Hemp J."/>
            <person name="Shih P.M."/>
            <person name="Mcglynn S.E."/>
            <person name="Fischer W."/>
        </authorList>
    </citation>
    <scope>NUCLEOTIDE SEQUENCE [LARGE SCALE GENOMIC DNA]</scope>
    <source>
        <strain evidence="8">JP3_13</strain>
    </source>
</reference>
<evidence type="ECO:0000313" key="8">
    <source>
        <dbReference type="EMBL" id="PJF34468.1"/>
    </source>
</evidence>
<feature type="non-terminal residue" evidence="8">
    <location>
        <position position="1"/>
    </location>
</feature>
<evidence type="ECO:0000256" key="4">
    <source>
        <dbReference type="ARBA" id="ARBA00022723"/>
    </source>
</evidence>
<comment type="cofactor">
    <cofactor evidence="1">
        <name>[4Fe-4S] cluster</name>
        <dbReference type="ChEBI" id="CHEBI:49883"/>
    </cofactor>
</comment>
<dbReference type="EMBL" id="PGTM01000378">
    <property type="protein sequence ID" value="PJF34468.1"/>
    <property type="molecule type" value="Genomic_DNA"/>
</dbReference>
<comment type="caution">
    <text evidence="8">The sequence shown here is derived from an EMBL/GenBank/DDBJ whole genome shotgun (WGS) entry which is preliminary data.</text>
</comment>
<keyword evidence="4" id="KW-0479">Metal-binding</keyword>
<keyword evidence="3" id="KW-0949">S-adenosyl-L-methionine</keyword>
<dbReference type="InterPro" id="IPR058240">
    <property type="entry name" value="rSAM_sf"/>
</dbReference>
<evidence type="ECO:0000256" key="3">
    <source>
        <dbReference type="ARBA" id="ARBA00022691"/>
    </source>
</evidence>
<evidence type="ECO:0000256" key="2">
    <source>
        <dbReference type="ARBA" id="ARBA00022485"/>
    </source>
</evidence>
<accession>A0A2M8PA87</accession>
<evidence type="ECO:0000256" key="1">
    <source>
        <dbReference type="ARBA" id="ARBA00001966"/>
    </source>
</evidence>
<dbReference type="CDD" id="cd01335">
    <property type="entry name" value="Radical_SAM"/>
    <property type="match status" value="1"/>
</dbReference>
<protein>
    <submittedName>
        <fullName evidence="8">23S rRNA (Adenine(2503)-C2)-methyltransferase</fullName>
    </submittedName>
</protein>
<dbReference type="GO" id="GO:0008168">
    <property type="term" value="F:methyltransferase activity"/>
    <property type="evidence" value="ECO:0007669"/>
    <property type="project" value="UniProtKB-KW"/>
</dbReference>
<dbReference type="Proteomes" id="UP000229681">
    <property type="component" value="Unassembled WGS sequence"/>
</dbReference>
<dbReference type="Pfam" id="PF04055">
    <property type="entry name" value="Radical_SAM"/>
    <property type="match status" value="1"/>
</dbReference>
<dbReference type="PANTHER" id="PTHR30544:SF5">
    <property type="entry name" value="RADICAL SAM CORE DOMAIN-CONTAINING PROTEIN"/>
    <property type="match status" value="1"/>
</dbReference>
<dbReference type="PANTHER" id="PTHR30544">
    <property type="entry name" value="23S RRNA METHYLTRANSFERASE"/>
    <property type="match status" value="1"/>
</dbReference>
<evidence type="ECO:0000313" key="9">
    <source>
        <dbReference type="Proteomes" id="UP000229681"/>
    </source>
</evidence>
<dbReference type="GO" id="GO:0051539">
    <property type="term" value="F:4 iron, 4 sulfur cluster binding"/>
    <property type="evidence" value="ECO:0007669"/>
    <property type="project" value="UniProtKB-KW"/>
</dbReference>
<dbReference type="PROSITE" id="PS51918">
    <property type="entry name" value="RADICAL_SAM"/>
    <property type="match status" value="1"/>
</dbReference>
<dbReference type="GO" id="GO:0046872">
    <property type="term" value="F:metal ion binding"/>
    <property type="evidence" value="ECO:0007669"/>
    <property type="project" value="UniProtKB-KW"/>
</dbReference>
<dbReference type="InterPro" id="IPR007197">
    <property type="entry name" value="rSAM"/>
</dbReference>
<feature type="domain" description="Radical SAM core" evidence="7">
    <location>
        <begin position="1"/>
        <end position="203"/>
    </location>
</feature>
<dbReference type="InterPro" id="IPR040072">
    <property type="entry name" value="Methyltransferase_A"/>
</dbReference>
<dbReference type="InterPro" id="IPR013785">
    <property type="entry name" value="Aldolase_TIM"/>
</dbReference>
<dbReference type="AlphaFoldDB" id="A0A2M8PA87"/>